<reference evidence="2 3" key="1">
    <citation type="submission" date="2014-08" db="EMBL/GenBank/DDBJ databases">
        <title>Genome sequence of Tetragenococcus muriaticus.</title>
        <authorList>
            <person name="Chuea-nongthon C."/>
            <person name="Rodtong S."/>
            <person name="Yongsawatdigul J."/>
            <person name="Steele J.L."/>
            <person name="Liu X.-y."/>
            <person name="Speers J."/>
            <person name="Glasner J.D."/>
            <person name="Neeno-Eckwall E.C."/>
        </authorList>
    </citation>
    <scope>NUCLEOTIDE SEQUENCE [LARGE SCALE GENOMIC DNA]</scope>
    <source>
        <strain evidence="2 3">PMC-11-5</strain>
    </source>
</reference>
<evidence type="ECO:0000313" key="3">
    <source>
        <dbReference type="Proteomes" id="UP000029380"/>
    </source>
</evidence>
<dbReference type="PATRIC" id="fig|1302649.3.peg.1499"/>
<dbReference type="InterPro" id="IPR029052">
    <property type="entry name" value="Metallo-depent_PP-like"/>
</dbReference>
<dbReference type="AlphaFoldDB" id="A0A091C086"/>
<gene>
    <name evidence="2" type="ORF">TMUPMC115_1495</name>
</gene>
<organism evidence="2 3">
    <name type="scientific">Tetragenococcus muriaticus PMC-11-5</name>
    <dbReference type="NCBI Taxonomy" id="1302649"/>
    <lineage>
        <taxon>Bacteria</taxon>
        <taxon>Bacillati</taxon>
        <taxon>Bacillota</taxon>
        <taxon>Bacilli</taxon>
        <taxon>Lactobacillales</taxon>
        <taxon>Enterococcaceae</taxon>
        <taxon>Tetragenococcus</taxon>
    </lineage>
</organism>
<keyword evidence="2" id="KW-0378">Hydrolase</keyword>
<proteinExistence type="predicted"/>
<dbReference type="Gene3D" id="3.60.21.10">
    <property type="match status" value="1"/>
</dbReference>
<dbReference type="GO" id="GO:0004722">
    <property type="term" value="F:protein serine/threonine phosphatase activity"/>
    <property type="evidence" value="ECO:0007669"/>
    <property type="project" value="UniProtKB-EC"/>
</dbReference>
<evidence type="ECO:0000313" key="2">
    <source>
        <dbReference type="EMBL" id="KFN91266.1"/>
    </source>
</evidence>
<protein>
    <submittedName>
        <fullName evidence="2">Serine/threonine protein phosphatase</fullName>
        <ecNumber evidence="2">3.-.-.-</ecNumber>
        <ecNumber evidence="2">3.1.3.16</ecNumber>
    </submittedName>
</protein>
<dbReference type="EC" id="3.1.3.16" evidence="2"/>
<name>A0A091C086_9ENTE</name>
<dbReference type="SUPFAM" id="SSF56300">
    <property type="entry name" value="Metallo-dependent phosphatases"/>
    <property type="match status" value="1"/>
</dbReference>
<feature type="domain" description="Calcineurin-like phosphoesterase" evidence="1">
    <location>
        <begin position="2"/>
        <end position="39"/>
    </location>
</feature>
<dbReference type="EMBL" id="JPVU01000160">
    <property type="protein sequence ID" value="KFN91266.1"/>
    <property type="molecule type" value="Genomic_DNA"/>
</dbReference>
<accession>A0A091C086</accession>
<comment type="caution">
    <text evidence="2">The sequence shown here is derived from an EMBL/GenBank/DDBJ whole genome shotgun (WGS) entry which is preliminary data.</text>
</comment>
<dbReference type="InterPro" id="IPR004843">
    <property type="entry name" value="Calcineurin-like_PHP"/>
</dbReference>
<sequence>MIGDLNDRGKKSKECFLLGKKLVEEHHAVYLRGNHEEYFLQVFKFS</sequence>
<dbReference type="EC" id="3.-.-.-" evidence="2"/>
<evidence type="ECO:0000259" key="1">
    <source>
        <dbReference type="Pfam" id="PF00149"/>
    </source>
</evidence>
<dbReference type="Proteomes" id="UP000029380">
    <property type="component" value="Unassembled WGS sequence"/>
</dbReference>
<dbReference type="Pfam" id="PF00149">
    <property type="entry name" value="Metallophos"/>
    <property type="match status" value="1"/>
</dbReference>